<accession>A0A101FH69</accession>
<dbReference type="EMBL" id="LGFO01000020">
    <property type="protein sequence ID" value="KUK36990.1"/>
    <property type="molecule type" value="Genomic_DNA"/>
</dbReference>
<gene>
    <name evidence="1" type="ORF">XD66_0296</name>
</gene>
<name>A0A101FH69_9THEO</name>
<dbReference type="SUPFAM" id="SSF46785">
    <property type="entry name" value="Winged helix' DNA-binding domain"/>
    <property type="match status" value="1"/>
</dbReference>
<dbReference type="Gene3D" id="1.10.10.10">
    <property type="entry name" value="Winged helix-like DNA-binding domain superfamily/Winged helix DNA-binding domain"/>
    <property type="match status" value="1"/>
</dbReference>
<evidence type="ECO:0000313" key="1">
    <source>
        <dbReference type="EMBL" id="KUK36990.1"/>
    </source>
</evidence>
<dbReference type="Proteomes" id="UP000053326">
    <property type="component" value="Unassembled WGS sequence"/>
</dbReference>
<comment type="caution">
    <text evidence="1">The sequence shown here is derived from an EMBL/GenBank/DDBJ whole genome shotgun (WGS) entry which is preliminary data.</text>
</comment>
<evidence type="ECO:0000313" key="2">
    <source>
        <dbReference type="Proteomes" id="UP000053326"/>
    </source>
</evidence>
<protein>
    <submittedName>
        <fullName evidence="1">Iron dependent repressor</fullName>
    </submittedName>
</protein>
<organism evidence="1 2">
    <name type="scientific">Thermacetogenium phaeum</name>
    <dbReference type="NCBI Taxonomy" id="85874"/>
    <lineage>
        <taxon>Bacteria</taxon>
        <taxon>Bacillati</taxon>
        <taxon>Bacillota</taxon>
        <taxon>Clostridia</taxon>
        <taxon>Thermoanaerobacterales</taxon>
        <taxon>Thermoanaerobacteraceae</taxon>
        <taxon>Thermacetogenium</taxon>
    </lineage>
</organism>
<reference evidence="2" key="1">
    <citation type="journal article" date="2015" name="MBio">
        <title>Genome-Resolved Metagenomic Analysis Reveals Roles for Candidate Phyla and Other Microbial Community Members in Biogeochemical Transformations in Oil Reservoirs.</title>
        <authorList>
            <person name="Hu P."/>
            <person name="Tom L."/>
            <person name="Singh A."/>
            <person name="Thomas B.C."/>
            <person name="Baker B.J."/>
            <person name="Piceno Y.M."/>
            <person name="Andersen G.L."/>
            <person name="Banfield J.F."/>
        </authorList>
    </citation>
    <scope>NUCLEOTIDE SEQUENCE [LARGE SCALE GENOMIC DNA]</scope>
</reference>
<dbReference type="OMA" id="MNHEIGV"/>
<dbReference type="AlphaFoldDB" id="A0A101FH69"/>
<dbReference type="InterPro" id="IPR036388">
    <property type="entry name" value="WH-like_DNA-bd_sf"/>
</dbReference>
<dbReference type="PATRIC" id="fig|85874.4.peg.1427"/>
<proteinExistence type="predicted"/>
<sequence>MSEVSWVFWDEGVTSLRLTPRQREFLNRICDHFLKNKEPVHYTTVAKWMGVSKWTAYDMLKRLERNGYLSSRYSVNEKGLPGRSLLLFEPGAGLKKLLEQEDASLRREWQAWKGMLFQRFERLRSGSNGGECGSLIEELLAMLPEAKGPTASCACLIALFVAYLKTFNEQRMKMVRQMVAMISGPEQRLSLFSGTVAGIFSREMPGSGDGDAIATKEGFLAGMIDKFHQYLAGIDLKQHRLLAGFLDDLLQAVSC</sequence>
<dbReference type="InterPro" id="IPR036390">
    <property type="entry name" value="WH_DNA-bd_sf"/>
</dbReference>